<evidence type="ECO:0000313" key="7">
    <source>
        <dbReference type="Proteomes" id="UP000004947"/>
    </source>
</evidence>
<dbReference type="AlphaFoldDB" id="A6DJX8"/>
<dbReference type="EMBL" id="ABCK01000006">
    <property type="protein sequence ID" value="EDM28202.1"/>
    <property type="molecule type" value="Genomic_DNA"/>
</dbReference>
<dbReference type="NCBIfam" id="TIGR02532">
    <property type="entry name" value="IV_pilin_GFxxxE"/>
    <property type="match status" value="1"/>
</dbReference>
<keyword evidence="2" id="KW-0488">Methylation</keyword>
<dbReference type="STRING" id="313628.LNTAR_12636"/>
<keyword evidence="3" id="KW-0812">Transmembrane</keyword>
<proteinExistence type="predicted"/>
<evidence type="ECO:0000256" key="3">
    <source>
        <dbReference type="ARBA" id="ARBA00022692"/>
    </source>
</evidence>
<dbReference type="InterPro" id="IPR045584">
    <property type="entry name" value="Pilin-like"/>
</dbReference>
<gene>
    <name evidence="6" type="ORF">LNTAR_12636</name>
</gene>
<dbReference type="PANTHER" id="PTHR30093:SF44">
    <property type="entry name" value="TYPE II SECRETION SYSTEM CORE PROTEIN G"/>
    <property type="match status" value="1"/>
</dbReference>
<evidence type="ECO:0000313" key="6">
    <source>
        <dbReference type="EMBL" id="EDM28202.1"/>
    </source>
</evidence>
<name>A6DJX8_9BACT</name>
<keyword evidence="7" id="KW-1185">Reference proteome</keyword>
<protein>
    <submittedName>
        <fullName evidence="6">General secretion proteinG</fullName>
    </submittedName>
</protein>
<dbReference type="OrthoDB" id="9795612at2"/>
<comment type="subcellular location">
    <subcellularLocation>
        <location evidence="1">Membrane</location>
        <topology evidence="1">Single-pass membrane protein</topology>
    </subcellularLocation>
</comment>
<dbReference type="Pfam" id="PF07963">
    <property type="entry name" value="N_methyl"/>
    <property type="match status" value="1"/>
</dbReference>
<comment type="caution">
    <text evidence="6">The sequence shown here is derived from an EMBL/GenBank/DDBJ whole genome shotgun (WGS) entry which is preliminary data.</text>
</comment>
<dbReference type="RefSeq" id="WP_007278194.1">
    <property type="nucleotide sequence ID" value="NZ_ABCK01000006.1"/>
</dbReference>
<dbReference type="GO" id="GO:0016020">
    <property type="term" value="C:membrane"/>
    <property type="evidence" value="ECO:0007669"/>
    <property type="project" value="UniProtKB-SubCell"/>
</dbReference>
<organism evidence="6 7">
    <name type="scientific">Lentisphaera araneosa HTCC2155</name>
    <dbReference type="NCBI Taxonomy" id="313628"/>
    <lineage>
        <taxon>Bacteria</taxon>
        <taxon>Pseudomonadati</taxon>
        <taxon>Lentisphaerota</taxon>
        <taxon>Lentisphaeria</taxon>
        <taxon>Lentisphaerales</taxon>
        <taxon>Lentisphaeraceae</taxon>
        <taxon>Lentisphaera</taxon>
    </lineage>
</organism>
<keyword evidence="4" id="KW-1133">Transmembrane helix</keyword>
<sequence length="196" mass="21586">MKRIKKAFTLIEMMMVLGIIAILFGIGTAVFTVATGKSEIASAKSQIAQLTAAVEMYYDRWGQYPLANGADVNDEFNFGEWLSKIAADNTLDNNWTGKRAMFIKFNEQGYDVDNPDYDADGATATVVSDPWGTPYGYSYNTATNSFIIYSVGTFDQIDGDLKADWVSSEWQFSDDSNGPYGGKEAQEVGIISSHLK</sequence>
<dbReference type="Gene3D" id="3.30.700.10">
    <property type="entry name" value="Glycoprotein, Type 4 Pilin"/>
    <property type="match status" value="1"/>
</dbReference>
<keyword evidence="5" id="KW-0472">Membrane</keyword>
<dbReference type="Proteomes" id="UP000004947">
    <property type="component" value="Unassembled WGS sequence"/>
</dbReference>
<accession>A6DJX8</accession>
<evidence type="ECO:0000256" key="5">
    <source>
        <dbReference type="ARBA" id="ARBA00023136"/>
    </source>
</evidence>
<evidence type="ECO:0000256" key="1">
    <source>
        <dbReference type="ARBA" id="ARBA00004167"/>
    </source>
</evidence>
<dbReference type="SUPFAM" id="SSF54523">
    <property type="entry name" value="Pili subunits"/>
    <property type="match status" value="1"/>
</dbReference>
<dbReference type="InterPro" id="IPR012902">
    <property type="entry name" value="N_methyl_site"/>
</dbReference>
<evidence type="ECO:0000256" key="4">
    <source>
        <dbReference type="ARBA" id="ARBA00022989"/>
    </source>
</evidence>
<dbReference type="PANTHER" id="PTHR30093">
    <property type="entry name" value="GENERAL SECRETION PATHWAY PROTEIN G"/>
    <property type="match status" value="1"/>
</dbReference>
<reference evidence="6 7" key="1">
    <citation type="journal article" date="2010" name="J. Bacteriol.">
        <title>Genome sequence of Lentisphaera araneosa HTCC2155T, the type species of the order Lentisphaerales in the phylum Lentisphaerae.</title>
        <authorList>
            <person name="Thrash J.C."/>
            <person name="Cho J.C."/>
            <person name="Vergin K.L."/>
            <person name="Morris R.M."/>
            <person name="Giovannoni S.J."/>
        </authorList>
    </citation>
    <scope>NUCLEOTIDE SEQUENCE [LARGE SCALE GENOMIC DNA]</scope>
    <source>
        <strain evidence="6 7">HTCC2155</strain>
    </source>
</reference>
<evidence type="ECO:0000256" key="2">
    <source>
        <dbReference type="ARBA" id="ARBA00022481"/>
    </source>
</evidence>